<dbReference type="SUPFAM" id="SSF81298">
    <property type="entry name" value="Adenylylcyclase toxin (the edema factor)"/>
    <property type="match status" value="1"/>
</dbReference>
<name>A0A939NFF3_PRORE</name>
<dbReference type="Proteomes" id="UP000664477">
    <property type="component" value="Unassembled WGS sequence"/>
</dbReference>
<dbReference type="AlphaFoldDB" id="A0A939NFF3"/>
<comment type="caution">
    <text evidence="2">The sequence shown here is derived from an EMBL/GenBank/DDBJ whole genome shotgun (WGS) entry which is preliminary data.</text>
</comment>
<feature type="domain" description="Anthrax toxin edema factor central" evidence="1">
    <location>
        <begin position="5"/>
        <end position="45"/>
    </location>
</feature>
<dbReference type="GO" id="GO:0005576">
    <property type="term" value="C:extracellular region"/>
    <property type="evidence" value="ECO:0007669"/>
    <property type="project" value="InterPro"/>
</dbReference>
<reference evidence="2" key="1">
    <citation type="submission" date="2021-03" db="EMBL/GenBank/DDBJ databases">
        <title>Molecular epidemiology and mechanisms of colistin and carbapenem resistance in Enterobacteriaceae from clinical isolates, the environment and porcine samples in Pretoria, South Africa.</title>
        <authorList>
            <person name="Bogoshi D."/>
            <person name="Mbelle N.M."/>
            <person name="Naidoo V."/>
            <person name="Osei Sekyere J."/>
        </authorList>
    </citation>
    <scope>NUCLEOTIDE SEQUENCE</scope>
    <source>
        <strain evidence="2">C052</strain>
    </source>
</reference>
<dbReference type="GO" id="GO:0008294">
    <property type="term" value="F:calcium- and calmodulin-responsive adenylate cyclase activity"/>
    <property type="evidence" value="ECO:0007669"/>
    <property type="project" value="InterPro"/>
</dbReference>
<dbReference type="Pfam" id="PF03497">
    <property type="entry name" value="Anthrax_toxA"/>
    <property type="match status" value="1"/>
</dbReference>
<organism evidence="2 3">
    <name type="scientific">Providencia rettgeri</name>
    <dbReference type="NCBI Taxonomy" id="587"/>
    <lineage>
        <taxon>Bacteria</taxon>
        <taxon>Pseudomonadati</taxon>
        <taxon>Pseudomonadota</taxon>
        <taxon>Gammaproteobacteria</taxon>
        <taxon>Enterobacterales</taxon>
        <taxon>Morganellaceae</taxon>
        <taxon>Providencia</taxon>
    </lineage>
</organism>
<accession>A0A939NFF3</accession>
<proteinExistence type="predicted"/>
<sequence>MASEENIIGIRPIDAKSTSLIESGKYSSKGLAIKGKSADWGLIVVYSGTTGIC</sequence>
<evidence type="ECO:0000313" key="3">
    <source>
        <dbReference type="Proteomes" id="UP000664477"/>
    </source>
</evidence>
<protein>
    <recommendedName>
        <fullName evidence="1">Anthrax toxin edema factor central domain-containing protein</fullName>
    </recommendedName>
</protein>
<dbReference type="InterPro" id="IPR005165">
    <property type="entry name" value="Anthrax_toxin_edema_cen"/>
</dbReference>
<gene>
    <name evidence="2" type="ORF">J4727_08970</name>
</gene>
<dbReference type="EMBL" id="JAGETQ010000037">
    <property type="protein sequence ID" value="MBO1916157.1"/>
    <property type="molecule type" value="Genomic_DNA"/>
</dbReference>
<dbReference type="InterPro" id="IPR037017">
    <property type="entry name" value="Anthrax_toxin_edema_cen_sf"/>
</dbReference>
<evidence type="ECO:0000259" key="1">
    <source>
        <dbReference type="Pfam" id="PF03497"/>
    </source>
</evidence>
<dbReference type="InterPro" id="IPR035099">
    <property type="entry name" value="Anthrax_toxin_C-terminal"/>
</dbReference>
<evidence type="ECO:0000313" key="2">
    <source>
        <dbReference type="EMBL" id="MBO1916157.1"/>
    </source>
</evidence>
<dbReference type="Gene3D" id="3.90.1760.10">
    <property type="entry name" value="Anthrax toxin, edema factor, central domain"/>
    <property type="match status" value="1"/>
</dbReference>